<sequence>MASVEDLLLKSLRNLVEDELKEFQWYLEKDHECISKSEMENANRLKTVDKVVACFGPEEAVTITVVILRKMNHNHLADQLEKNHKQVDKAPVQKRSSAQPESHVVNIRAENGTSVNAPVMIGNNFSGSVTFNK</sequence>
<dbReference type="InterPro" id="IPR011029">
    <property type="entry name" value="DEATH-like_dom_sf"/>
</dbReference>
<reference evidence="3 4" key="1">
    <citation type="submission" date="2020-04" db="EMBL/GenBank/DDBJ databases">
        <title>Chromosome-level genome assembly of a cyprinid fish Onychostoma macrolepis by integration of Nanopore Sequencing, Bionano and Hi-C technology.</title>
        <authorList>
            <person name="Wang D."/>
        </authorList>
    </citation>
    <scope>NUCLEOTIDE SEQUENCE [LARGE SCALE GENOMIC DNA]</scope>
    <source>
        <strain evidence="3">SWU-2019</strain>
        <tissue evidence="3">Muscle</tissue>
    </source>
</reference>
<dbReference type="InterPro" id="IPR004020">
    <property type="entry name" value="DAPIN"/>
</dbReference>
<name>A0A7J6D4E9_9TELE</name>
<evidence type="ECO:0000259" key="2">
    <source>
        <dbReference type="PROSITE" id="PS50824"/>
    </source>
</evidence>
<dbReference type="SMART" id="SM01289">
    <property type="entry name" value="PYRIN"/>
    <property type="match status" value="1"/>
</dbReference>
<dbReference type="EMBL" id="JAAMOB010000004">
    <property type="protein sequence ID" value="KAF4114106.1"/>
    <property type="molecule type" value="Genomic_DNA"/>
</dbReference>
<dbReference type="CDD" id="cd08321">
    <property type="entry name" value="Pyrin_ASC-like"/>
    <property type="match status" value="1"/>
</dbReference>
<gene>
    <name evidence="3" type="ORF">G5714_004329</name>
</gene>
<dbReference type="AlphaFoldDB" id="A0A7J6D4E9"/>
<dbReference type="SUPFAM" id="SSF47986">
    <property type="entry name" value="DEATH domain"/>
    <property type="match status" value="1"/>
</dbReference>
<dbReference type="PROSITE" id="PS50824">
    <property type="entry name" value="DAPIN"/>
    <property type="match status" value="1"/>
</dbReference>
<organism evidence="3 4">
    <name type="scientific">Onychostoma macrolepis</name>
    <dbReference type="NCBI Taxonomy" id="369639"/>
    <lineage>
        <taxon>Eukaryota</taxon>
        <taxon>Metazoa</taxon>
        <taxon>Chordata</taxon>
        <taxon>Craniata</taxon>
        <taxon>Vertebrata</taxon>
        <taxon>Euteleostomi</taxon>
        <taxon>Actinopterygii</taxon>
        <taxon>Neopterygii</taxon>
        <taxon>Teleostei</taxon>
        <taxon>Ostariophysi</taxon>
        <taxon>Cypriniformes</taxon>
        <taxon>Cyprinidae</taxon>
        <taxon>Acrossocheilinae</taxon>
        <taxon>Onychostoma</taxon>
    </lineage>
</organism>
<protein>
    <recommendedName>
        <fullName evidence="2">Pyrin domain-containing protein</fullName>
    </recommendedName>
</protein>
<comment type="caution">
    <text evidence="3">The sequence shown here is derived from an EMBL/GenBank/DDBJ whole genome shotgun (WGS) entry which is preliminary data.</text>
</comment>
<keyword evidence="4" id="KW-1185">Reference proteome</keyword>
<proteinExistence type="predicted"/>
<evidence type="ECO:0000313" key="3">
    <source>
        <dbReference type="EMBL" id="KAF4114106.1"/>
    </source>
</evidence>
<dbReference type="Gene3D" id="1.10.533.10">
    <property type="entry name" value="Death Domain, Fas"/>
    <property type="match status" value="1"/>
</dbReference>
<dbReference type="Proteomes" id="UP000579812">
    <property type="component" value="Unassembled WGS sequence"/>
</dbReference>
<feature type="domain" description="Pyrin" evidence="2">
    <location>
        <begin position="1"/>
        <end position="86"/>
    </location>
</feature>
<evidence type="ECO:0000313" key="4">
    <source>
        <dbReference type="Proteomes" id="UP000579812"/>
    </source>
</evidence>
<dbReference type="Pfam" id="PF02758">
    <property type="entry name" value="PYRIN"/>
    <property type="match status" value="1"/>
</dbReference>
<accession>A0A7J6D4E9</accession>
<evidence type="ECO:0000256" key="1">
    <source>
        <dbReference type="SAM" id="MobiDB-lite"/>
    </source>
</evidence>
<feature type="region of interest" description="Disordered" evidence="1">
    <location>
        <begin position="82"/>
        <end position="102"/>
    </location>
</feature>